<dbReference type="SUPFAM" id="SSF143990">
    <property type="entry name" value="YbiA-like"/>
    <property type="match status" value="1"/>
</dbReference>
<dbReference type="Pfam" id="PF08719">
    <property type="entry name" value="NADAR"/>
    <property type="match status" value="1"/>
</dbReference>
<gene>
    <name evidence="3" type="ORF">ACOC_LOCUS5878</name>
</gene>
<keyword evidence="4" id="KW-1185">Reference proteome</keyword>
<feature type="compositionally biased region" description="Polar residues" evidence="1">
    <location>
        <begin position="179"/>
        <end position="191"/>
    </location>
</feature>
<dbReference type="AlphaFoldDB" id="A0A158PH06"/>
<feature type="domain" description="NADAR" evidence="2">
    <location>
        <begin position="257"/>
        <end position="401"/>
    </location>
</feature>
<name>A0A158PH06_ANGCS</name>
<reference evidence="5" key="1">
    <citation type="submission" date="2016-04" db="UniProtKB">
        <authorList>
            <consortium name="WormBaseParasite"/>
        </authorList>
    </citation>
    <scope>IDENTIFICATION</scope>
</reference>
<feature type="region of interest" description="Disordered" evidence="1">
    <location>
        <begin position="166"/>
        <end position="195"/>
    </location>
</feature>
<sequence length="518" mass="58954">MGPLILLNMLAIHSESAFKPVSMFRNRLFDPLSAISSRLSRKDSVKQLRLTIPHIKERSSLIVADEISVSTRPIKKPITFRQHEQFATPSTSTNSFSDKDFNIEIRRDVEDFRVVNSPTWKNPSLQKEEAKTPLRSLCHVHKSETLTVIMPKRWITGVKSDVGTEATLSPVKQNDDNKTSNLLKSSAGTDKSSLRMRKLKKGSDELSSGLTVHKDDLQPVSDDDSDCKPNYEIASDLLIVKSVNSGRNIIPFSSEDSLFSNHFPCRQLFIHGQRFFSVEQYYVWTKAKFCKDFRAATTVLCLKDPKAIMEVGNHLKNVDATRWMTYSWKVRMKASMAKFKQNRLMRYQLFRTIGSVLVEANSGDTYWGIGLSIDNPDIADSSKWRGYNVMGEVLMQIRDVLKENADYADEALRKAKSPKRQPSVNNIKKNDNDNEDLYQLRAFVYRFSALVCKFGLELTVASSSCGSMLADQLKCFWRQPSLGDFRSLAFHSDNVKMSNELVVFFDDLMENSIFPTAE</sequence>
<proteinExistence type="predicted"/>
<organism evidence="5">
    <name type="scientific">Angiostrongylus costaricensis</name>
    <name type="common">Nematode worm</name>
    <dbReference type="NCBI Taxonomy" id="334426"/>
    <lineage>
        <taxon>Eukaryota</taxon>
        <taxon>Metazoa</taxon>
        <taxon>Ecdysozoa</taxon>
        <taxon>Nematoda</taxon>
        <taxon>Chromadorea</taxon>
        <taxon>Rhabditida</taxon>
        <taxon>Rhabditina</taxon>
        <taxon>Rhabditomorpha</taxon>
        <taxon>Strongyloidea</taxon>
        <taxon>Metastrongylidae</taxon>
        <taxon>Angiostrongylus</taxon>
    </lineage>
</organism>
<dbReference type="WBParaSite" id="ACOC_0000587701-mRNA-1">
    <property type="protein sequence ID" value="ACOC_0000587701-mRNA-1"/>
    <property type="gene ID" value="ACOC_0000587701"/>
</dbReference>
<dbReference type="InterPro" id="IPR012816">
    <property type="entry name" value="NADAR"/>
</dbReference>
<evidence type="ECO:0000256" key="1">
    <source>
        <dbReference type="SAM" id="MobiDB-lite"/>
    </source>
</evidence>
<dbReference type="NCBIfam" id="TIGR02464">
    <property type="entry name" value="ribofla_fusion"/>
    <property type="match status" value="1"/>
</dbReference>
<dbReference type="OrthoDB" id="206452at2759"/>
<accession>A0A158PH06</accession>
<evidence type="ECO:0000313" key="3">
    <source>
        <dbReference type="EMBL" id="VDM57463.1"/>
    </source>
</evidence>
<dbReference type="Gene3D" id="1.10.357.40">
    <property type="entry name" value="YbiA-like"/>
    <property type="match status" value="1"/>
</dbReference>
<dbReference type="CDD" id="cd15457">
    <property type="entry name" value="NADAR"/>
    <property type="match status" value="1"/>
</dbReference>
<protein>
    <submittedName>
        <fullName evidence="5">DUF1768 domain-containing protein</fullName>
    </submittedName>
</protein>
<evidence type="ECO:0000313" key="4">
    <source>
        <dbReference type="Proteomes" id="UP000267027"/>
    </source>
</evidence>
<reference evidence="3 4" key="2">
    <citation type="submission" date="2018-11" db="EMBL/GenBank/DDBJ databases">
        <authorList>
            <consortium name="Pathogen Informatics"/>
        </authorList>
    </citation>
    <scope>NUCLEOTIDE SEQUENCE [LARGE SCALE GENOMIC DNA]</scope>
    <source>
        <strain evidence="3 4">Costa Rica</strain>
    </source>
</reference>
<dbReference type="Proteomes" id="UP000267027">
    <property type="component" value="Unassembled WGS sequence"/>
</dbReference>
<dbReference type="EMBL" id="UYYA01003901">
    <property type="protein sequence ID" value="VDM57463.1"/>
    <property type="molecule type" value="Genomic_DNA"/>
</dbReference>
<dbReference type="STRING" id="334426.A0A158PH06"/>
<dbReference type="InterPro" id="IPR037238">
    <property type="entry name" value="YbiA-like_sf"/>
</dbReference>
<evidence type="ECO:0000259" key="2">
    <source>
        <dbReference type="Pfam" id="PF08719"/>
    </source>
</evidence>
<evidence type="ECO:0000313" key="5">
    <source>
        <dbReference type="WBParaSite" id="ACOC_0000587701-mRNA-1"/>
    </source>
</evidence>